<dbReference type="PROSITE" id="PS50850">
    <property type="entry name" value="MFS"/>
    <property type="match status" value="1"/>
</dbReference>
<keyword evidence="5 6" id="KW-0472">Membrane</keyword>
<proteinExistence type="predicted"/>
<feature type="transmembrane region" description="Helical" evidence="6">
    <location>
        <begin position="168"/>
        <end position="190"/>
    </location>
</feature>
<reference evidence="9" key="1">
    <citation type="submission" date="2024-06" db="EMBL/GenBank/DDBJ databases">
        <title>Multi-omics analyses provide insights into the biosynthesis of the anticancer antibiotic pleurotin in Hohenbuehelia grisea.</title>
        <authorList>
            <person name="Weaver J.A."/>
            <person name="Alberti F."/>
        </authorList>
    </citation>
    <scope>NUCLEOTIDE SEQUENCE [LARGE SCALE GENOMIC DNA]</scope>
    <source>
        <strain evidence="9">T-177</strain>
    </source>
</reference>
<dbReference type="PANTHER" id="PTHR23504">
    <property type="entry name" value="MAJOR FACILITATOR SUPERFAMILY DOMAIN-CONTAINING PROTEIN 10"/>
    <property type="match status" value="1"/>
</dbReference>
<evidence type="ECO:0000259" key="7">
    <source>
        <dbReference type="PROSITE" id="PS50850"/>
    </source>
</evidence>
<dbReference type="InterPro" id="IPR001958">
    <property type="entry name" value="Tet-R_TetA/multi-R_MdtG-like"/>
</dbReference>
<feature type="transmembrane region" description="Helical" evidence="6">
    <location>
        <begin position="67"/>
        <end position="84"/>
    </location>
</feature>
<comment type="caution">
    <text evidence="8">The sequence shown here is derived from an EMBL/GenBank/DDBJ whole genome shotgun (WGS) entry which is preliminary data.</text>
</comment>
<feature type="transmembrane region" description="Helical" evidence="6">
    <location>
        <begin position="35"/>
        <end position="55"/>
    </location>
</feature>
<protein>
    <recommendedName>
        <fullName evidence="7">Major facilitator superfamily (MFS) profile domain-containing protein</fullName>
    </recommendedName>
</protein>
<dbReference type="EMBL" id="JASNQZ010000010">
    <property type="protein sequence ID" value="KAL0952962.1"/>
    <property type="molecule type" value="Genomic_DNA"/>
</dbReference>
<keyword evidence="3 6" id="KW-0812">Transmembrane</keyword>
<keyword evidence="4 6" id="KW-1133">Transmembrane helix</keyword>
<evidence type="ECO:0000256" key="3">
    <source>
        <dbReference type="ARBA" id="ARBA00022692"/>
    </source>
</evidence>
<dbReference type="Pfam" id="PF07690">
    <property type="entry name" value="MFS_1"/>
    <property type="match status" value="1"/>
</dbReference>
<evidence type="ECO:0000313" key="9">
    <source>
        <dbReference type="Proteomes" id="UP001556367"/>
    </source>
</evidence>
<name>A0ABR3JBK7_9AGAR</name>
<gene>
    <name evidence="8" type="ORF">HGRIS_007173</name>
</gene>
<keyword evidence="9" id="KW-1185">Reference proteome</keyword>
<dbReference type="PRINTS" id="PR01035">
    <property type="entry name" value="TCRTETA"/>
</dbReference>
<dbReference type="PANTHER" id="PTHR23504:SF15">
    <property type="entry name" value="MAJOR FACILITATOR SUPERFAMILY (MFS) PROFILE DOMAIN-CONTAINING PROTEIN"/>
    <property type="match status" value="1"/>
</dbReference>
<evidence type="ECO:0000256" key="5">
    <source>
        <dbReference type="ARBA" id="ARBA00023136"/>
    </source>
</evidence>
<comment type="subcellular location">
    <subcellularLocation>
        <location evidence="1">Membrane</location>
        <topology evidence="1">Multi-pass membrane protein</topology>
    </subcellularLocation>
</comment>
<evidence type="ECO:0000313" key="8">
    <source>
        <dbReference type="EMBL" id="KAL0952962.1"/>
    </source>
</evidence>
<dbReference type="SUPFAM" id="SSF103473">
    <property type="entry name" value="MFS general substrate transporter"/>
    <property type="match status" value="1"/>
</dbReference>
<feature type="domain" description="Major facilitator superfamily (MFS) profile" evidence="7">
    <location>
        <begin position="1"/>
        <end position="472"/>
    </location>
</feature>
<accession>A0ABR3JBK7</accession>
<evidence type="ECO:0000256" key="1">
    <source>
        <dbReference type="ARBA" id="ARBA00004141"/>
    </source>
</evidence>
<dbReference type="InterPro" id="IPR011701">
    <property type="entry name" value="MFS"/>
</dbReference>
<sequence length="472" mass="51210">MQAAEPLSAHVISPFVNQFVRETGVTHGDESKTGYYAGVVGTVFLLAECFTVLLWGRASDRVGRKPILLMGMIGLSVSMLWFGLSTQYPSLVLARAAQGVFNGNVGVSRNVIAEITDPSNVADAFAFIPVFLGIGQTAGPLIGGALSRPTEAWPRVFGRTGLLLEHPYLLPCLVTGFYSLLCFVLGSVYLKETLPTAHLWKKTGWRRHLGLKRPKRLLKRVNISKYAAINTQPYHEDTEALQQCDTTSDHYDQATRLNSSPIRDILVRPVILSLITQAFQGFTNQSFQLLLPLVYSTSIPLGGLGLDASAIGAILGTWGAIVAVFQLAFFARSVRRFGARAVFMFSYSAFFVSIGSYPVINYFARKAGGIDAVVLTVLFIQMCAYVCSSMSYGSNQIFIISAVPAKEALATTNAVSQLVNSLMRGIGQAVASSLFSFSLQHPSLFGGHSVYVVLLTFVFLGIFTSSKLPKTV</sequence>
<evidence type="ECO:0000256" key="4">
    <source>
        <dbReference type="ARBA" id="ARBA00022989"/>
    </source>
</evidence>
<feature type="transmembrane region" description="Helical" evidence="6">
    <location>
        <begin position="444"/>
        <end position="463"/>
    </location>
</feature>
<dbReference type="InterPro" id="IPR020846">
    <property type="entry name" value="MFS_dom"/>
</dbReference>
<evidence type="ECO:0000256" key="2">
    <source>
        <dbReference type="ARBA" id="ARBA00022448"/>
    </source>
</evidence>
<dbReference type="InterPro" id="IPR036259">
    <property type="entry name" value="MFS_trans_sf"/>
</dbReference>
<dbReference type="Gene3D" id="1.20.1250.20">
    <property type="entry name" value="MFS general substrate transporter like domains"/>
    <property type="match status" value="1"/>
</dbReference>
<feature type="transmembrane region" description="Helical" evidence="6">
    <location>
        <begin position="124"/>
        <end position="147"/>
    </location>
</feature>
<dbReference type="Proteomes" id="UP001556367">
    <property type="component" value="Unassembled WGS sequence"/>
</dbReference>
<organism evidence="8 9">
    <name type="scientific">Hohenbuehelia grisea</name>
    <dbReference type="NCBI Taxonomy" id="104357"/>
    <lineage>
        <taxon>Eukaryota</taxon>
        <taxon>Fungi</taxon>
        <taxon>Dikarya</taxon>
        <taxon>Basidiomycota</taxon>
        <taxon>Agaricomycotina</taxon>
        <taxon>Agaricomycetes</taxon>
        <taxon>Agaricomycetidae</taxon>
        <taxon>Agaricales</taxon>
        <taxon>Pleurotineae</taxon>
        <taxon>Pleurotaceae</taxon>
        <taxon>Hohenbuehelia</taxon>
    </lineage>
</organism>
<keyword evidence="2" id="KW-0813">Transport</keyword>
<feature type="transmembrane region" description="Helical" evidence="6">
    <location>
        <begin position="310"/>
        <end position="330"/>
    </location>
</feature>
<feature type="transmembrane region" description="Helical" evidence="6">
    <location>
        <begin position="342"/>
        <end position="360"/>
    </location>
</feature>
<evidence type="ECO:0000256" key="6">
    <source>
        <dbReference type="SAM" id="Phobius"/>
    </source>
</evidence>